<proteinExistence type="inferred from homology"/>
<evidence type="ECO:0000256" key="3">
    <source>
        <dbReference type="ARBA" id="ARBA00023125"/>
    </source>
</evidence>
<dbReference type="Gene3D" id="1.10.10.10">
    <property type="entry name" value="Winged helix-like DNA-binding domain superfamily/Winged helix DNA-binding domain"/>
    <property type="match status" value="1"/>
</dbReference>
<dbReference type="Pfam" id="PF00126">
    <property type="entry name" value="HTH_1"/>
    <property type="match status" value="1"/>
</dbReference>
<dbReference type="GO" id="GO:0003700">
    <property type="term" value="F:DNA-binding transcription factor activity"/>
    <property type="evidence" value="ECO:0007669"/>
    <property type="project" value="InterPro"/>
</dbReference>
<dbReference type="CDD" id="cd05466">
    <property type="entry name" value="PBP2_LTTR_substrate"/>
    <property type="match status" value="1"/>
</dbReference>
<dbReference type="PANTHER" id="PTHR30126">
    <property type="entry name" value="HTH-TYPE TRANSCRIPTIONAL REGULATOR"/>
    <property type="match status" value="1"/>
</dbReference>
<dbReference type="AlphaFoldDB" id="A0A3D9I4R7"/>
<dbReference type="PANTHER" id="PTHR30126:SF40">
    <property type="entry name" value="HTH-TYPE TRANSCRIPTIONAL REGULATOR GLTR"/>
    <property type="match status" value="1"/>
</dbReference>
<evidence type="ECO:0000256" key="2">
    <source>
        <dbReference type="ARBA" id="ARBA00023015"/>
    </source>
</evidence>
<keyword evidence="4" id="KW-0804">Transcription</keyword>
<dbReference type="Proteomes" id="UP000256869">
    <property type="component" value="Unassembled WGS sequence"/>
</dbReference>
<gene>
    <name evidence="6" type="ORF">DFP95_11322</name>
</gene>
<evidence type="ECO:0000313" key="6">
    <source>
        <dbReference type="EMBL" id="RED56549.1"/>
    </source>
</evidence>
<accession>A0A3D9I4R7</accession>
<comment type="caution">
    <text evidence="6">The sequence shown here is derived from an EMBL/GenBank/DDBJ whole genome shotgun (WGS) entry which is preliminary data.</text>
</comment>
<dbReference type="InterPro" id="IPR036388">
    <property type="entry name" value="WH-like_DNA-bd_sf"/>
</dbReference>
<reference evidence="6 7" key="1">
    <citation type="submission" date="2018-07" db="EMBL/GenBank/DDBJ databases">
        <title>Genomic Encyclopedia of Type Strains, Phase III (KMG-III): the genomes of soil and plant-associated and newly described type strains.</title>
        <authorList>
            <person name="Whitman W."/>
        </authorList>
    </citation>
    <scope>NUCLEOTIDE SEQUENCE [LARGE SCALE GENOMIC DNA]</scope>
    <source>
        <strain evidence="6 7">CECT 8236</strain>
    </source>
</reference>
<feature type="domain" description="HTH lysR-type" evidence="5">
    <location>
        <begin position="1"/>
        <end position="53"/>
    </location>
</feature>
<protein>
    <submittedName>
        <fullName evidence="6">DNA-binding transcriptional LysR family regulator</fullName>
    </submittedName>
</protein>
<dbReference type="SUPFAM" id="SSF53850">
    <property type="entry name" value="Periplasmic binding protein-like II"/>
    <property type="match status" value="1"/>
</dbReference>
<keyword evidence="7" id="KW-1185">Reference proteome</keyword>
<sequence length="284" mass="32059">MKLLVLIDRHKQVTAVANALHMKQPTISFHMKKMEAEWGVKLFEAKVGKIFLTSAGKMLLPYASRISSLYAEAESTITELRENERALLRIGCTDCAMTALVRSNWLRNLGLQHEIRVSIESGSEQSLFERLQAGMLDLILCGQPPADSSEFFHEKIATSPLQLIVPVDDDLTRKMDLAPHDLYKYVFVDHTEHSIHQLVSFWRTQLHWTMKVDAIFDSVEMIFGAVHAGLGLAILPKSVLPDPANRVASLDLPGQSSEWSIHASWKGNYWNPALLRRIVETAFQ</sequence>
<dbReference type="Gene3D" id="3.40.190.10">
    <property type="entry name" value="Periplasmic binding protein-like II"/>
    <property type="match status" value="2"/>
</dbReference>
<evidence type="ECO:0000256" key="4">
    <source>
        <dbReference type="ARBA" id="ARBA00023163"/>
    </source>
</evidence>
<evidence type="ECO:0000313" key="7">
    <source>
        <dbReference type="Proteomes" id="UP000256869"/>
    </source>
</evidence>
<name>A0A3D9I4R7_9BACL</name>
<dbReference type="RefSeq" id="WP_115994367.1">
    <property type="nucleotide sequence ID" value="NZ_QRDY01000013.1"/>
</dbReference>
<dbReference type="OrthoDB" id="9785745at2"/>
<keyword evidence="2" id="KW-0805">Transcription regulation</keyword>
<comment type="similarity">
    <text evidence="1">Belongs to the LysR transcriptional regulatory family.</text>
</comment>
<dbReference type="InterPro" id="IPR000847">
    <property type="entry name" value="LysR_HTH_N"/>
</dbReference>
<dbReference type="Pfam" id="PF03466">
    <property type="entry name" value="LysR_substrate"/>
    <property type="match status" value="1"/>
</dbReference>
<evidence type="ECO:0000259" key="5">
    <source>
        <dbReference type="PROSITE" id="PS50931"/>
    </source>
</evidence>
<dbReference type="GO" id="GO:0000976">
    <property type="term" value="F:transcription cis-regulatory region binding"/>
    <property type="evidence" value="ECO:0007669"/>
    <property type="project" value="TreeGrafter"/>
</dbReference>
<organism evidence="6 7">
    <name type="scientific">Cohnella lupini</name>
    <dbReference type="NCBI Taxonomy" id="1294267"/>
    <lineage>
        <taxon>Bacteria</taxon>
        <taxon>Bacillati</taxon>
        <taxon>Bacillota</taxon>
        <taxon>Bacilli</taxon>
        <taxon>Bacillales</taxon>
        <taxon>Paenibacillaceae</taxon>
        <taxon>Cohnella</taxon>
    </lineage>
</organism>
<dbReference type="InterPro" id="IPR005119">
    <property type="entry name" value="LysR_subst-bd"/>
</dbReference>
<keyword evidence="3 6" id="KW-0238">DNA-binding</keyword>
<dbReference type="SUPFAM" id="SSF46785">
    <property type="entry name" value="Winged helix' DNA-binding domain"/>
    <property type="match status" value="1"/>
</dbReference>
<evidence type="ECO:0000256" key="1">
    <source>
        <dbReference type="ARBA" id="ARBA00009437"/>
    </source>
</evidence>
<dbReference type="InterPro" id="IPR036390">
    <property type="entry name" value="WH_DNA-bd_sf"/>
</dbReference>
<dbReference type="PROSITE" id="PS50931">
    <property type="entry name" value="HTH_LYSR"/>
    <property type="match status" value="1"/>
</dbReference>
<dbReference type="EMBL" id="QRDY01000013">
    <property type="protein sequence ID" value="RED56549.1"/>
    <property type="molecule type" value="Genomic_DNA"/>
</dbReference>